<proteinExistence type="predicted"/>
<keyword evidence="2" id="KW-1185">Reference proteome</keyword>
<evidence type="ECO:0000313" key="2">
    <source>
        <dbReference type="Proteomes" id="UP000241444"/>
    </source>
</evidence>
<comment type="caution">
    <text evidence="1">The sequence shown here is derived from an EMBL/GenBank/DDBJ whole genome shotgun (WGS) entry which is preliminary data.</text>
</comment>
<sequence>MMHTFETKLEQSIHCGDDHSFDLQIKFEFTKGEPESGAGYLADPAHYDPGSDHDVTIKSIMLIVGDQPETIPVWMDTLIRNDHDLRGSMIEYALEQESR</sequence>
<dbReference type="Proteomes" id="UP000241444">
    <property type="component" value="Unassembled WGS sequence"/>
</dbReference>
<gene>
    <name evidence="1" type="ORF">CU102_12400</name>
</gene>
<dbReference type="EMBL" id="PGGO01000008">
    <property type="protein sequence ID" value="PSH68558.1"/>
    <property type="molecule type" value="Genomic_DNA"/>
</dbReference>
<accession>A0A2P7BQ05</accession>
<evidence type="ECO:0000313" key="1">
    <source>
        <dbReference type="EMBL" id="PSH68558.1"/>
    </source>
</evidence>
<name>A0A2P7BQ05_9HYPH</name>
<protein>
    <submittedName>
        <fullName evidence="1">Uncharacterized protein</fullName>
    </submittedName>
</protein>
<dbReference type="AlphaFoldDB" id="A0A2P7BQ05"/>
<dbReference type="RefSeq" id="WP_106711415.1">
    <property type="nucleotide sequence ID" value="NZ_PGGO01000008.1"/>
</dbReference>
<organism evidence="1 2">
    <name type="scientific">Phyllobacterium brassicacearum</name>
    <dbReference type="NCBI Taxonomy" id="314235"/>
    <lineage>
        <taxon>Bacteria</taxon>
        <taxon>Pseudomonadati</taxon>
        <taxon>Pseudomonadota</taxon>
        <taxon>Alphaproteobacteria</taxon>
        <taxon>Hyphomicrobiales</taxon>
        <taxon>Phyllobacteriaceae</taxon>
        <taxon>Phyllobacterium</taxon>
    </lineage>
</organism>
<reference evidence="2" key="1">
    <citation type="submission" date="2017-11" db="EMBL/GenBank/DDBJ databases">
        <authorList>
            <person name="Kuznetsova I."/>
            <person name="Sazanova A."/>
            <person name="Chirak E."/>
            <person name="Safronova V."/>
            <person name="Willems A."/>
        </authorList>
    </citation>
    <scope>NUCLEOTIDE SEQUENCE [LARGE SCALE GENOMIC DNA]</scope>
    <source>
        <strain evidence="2">STM 196</strain>
    </source>
</reference>